<dbReference type="AlphaFoldDB" id="A0A5C6CAN8"/>
<feature type="compositionally biased region" description="Low complexity" evidence="1">
    <location>
        <begin position="81"/>
        <end position="92"/>
    </location>
</feature>
<evidence type="ECO:0000313" key="3">
    <source>
        <dbReference type="Proteomes" id="UP000316304"/>
    </source>
</evidence>
<protein>
    <submittedName>
        <fullName evidence="2">Uncharacterized protein</fullName>
    </submittedName>
</protein>
<proteinExistence type="predicted"/>
<comment type="caution">
    <text evidence="2">The sequence shown here is derived from an EMBL/GenBank/DDBJ whole genome shotgun (WGS) entry which is preliminary data.</text>
</comment>
<evidence type="ECO:0000256" key="1">
    <source>
        <dbReference type="SAM" id="MobiDB-lite"/>
    </source>
</evidence>
<keyword evidence="3" id="KW-1185">Reference proteome</keyword>
<dbReference type="EMBL" id="SJPT01000008">
    <property type="protein sequence ID" value="TWU20541.1"/>
    <property type="molecule type" value="Genomic_DNA"/>
</dbReference>
<reference evidence="2 3" key="1">
    <citation type="submission" date="2019-02" db="EMBL/GenBank/DDBJ databases">
        <title>Deep-cultivation of Planctomycetes and their phenomic and genomic characterization uncovers novel biology.</title>
        <authorList>
            <person name="Wiegand S."/>
            <person name="Jogler M."/>
            <person name="Boedeker C."/>
            <person name="Pinto D."/>
            <person name="Vollmers J."/>
            <person name="Rivas-Marin E."/>
            <person name="Kohn T."/>
            <person name="Peeters S.H."/>
            <person name="Heuer A."/>
            <person name="Rast P."/>
            <person name="Oberbeckmann S."/>
            <person name="Bunk B."/>
            <person name="Jeske O."/>
            <person name="Meyerdierks A."/>
            <person name="Storesund J.E."/>
            <person name="Kallscheuer N."/>
            <person name="Luecker S."/>
            <person name="Lage O.M."/>
            <person name="Pohl T."/>
            <person name="Merkel B.J."/>
            <person name="Hornburger P."/>
            <person name="Mueller R.-W."/>
            <person name="Bruemmer F."/>
            <person name="Labrenz M."/>
            <person name="Spormann A.M."/>
            <person name="Op Den Camp H."/>
            <person name="Overmann J."/>
            <person name="Amann R."/>
            <person name="Jetten M.S.M."/>
            <person name="Mascher T."/>
            <person name="Medema M.H."/>
            <person name="Devos D.P."/>
            <person name="Kaster A.-K."/>
            <person name="Ovreas L."/>
            <person name="Rohde M."/>
            <person name="Galperin M.Y."/>
            <person name="Jogler C."/>
        </authorList>
    </citation>
    <scope>NUCLEOTIDE SEQUENCE [LARGE SCALE GENOMIC DNA]</scope>
    <source>
        <strain evidence="2 3">Pla52o</strain>
    </source>
</reference>
<dbReference type="Proteomes" id="UP000316304">
    <property type="component" value="Unassembled WGS sequence"/>
</dbReference>
<name>A0A5C6CAN8_9BACT</name>
<feature type="compositionally biased region" description="Basic and acidic residues" evidence="1">
    <location>
        <begin position="65"/>
        <end position="77"/>
    </location>
</feature>
<organism evidence="2 3">
    <name type="scientific">Novipirellula galeiformis</name>
    <dbReference type="NCBI Taxonomy" id="2528004"/>
    <lineage>
        <taxon>Bacteria</taxon>
        <taxon>Pseudomonadati</taxon>
        <taxon>Planctomycetota</taxon>
        <taxon>Planctomycetia</taxon>
        <taxon>Pirellulales</taxon>
        <taxon>Pirellulaceae</taxon>
        <taxon>Novipirellula</taxon>
    </lineage>
</organism>
<gene>
    <name evidence="2" type="ORF">Pla52o_44190</name>
</gene>
<feature type="region of interest" description="Disordered" evidence="1">
    <location>
        <begin position="47"/>
        <end position="96"/>
    </location>
</feature>
<sequence length="112" mass="12781">MGYRKQAEPQDLLIELLAMLGLDTTLRFLSRTIHIFIATFLAEIPRQTSRKHPTATQKPPPARWAQEKTWGRGRKDWTINSASESKSTSSPSCRHRVAVTELPSPILASRRW</sequence>
<accession>A0A5C6CAN8</accession>
<evidence type="ECO:0000313" key="2">
    <source>
        <dbReference type="EMBL" id="TWU20541.1"/>
    </source>
</evidence>